<dbReference type="Gene3D" id="1.10.167.10">
    <property type="entry name" value="Regulator of G-protein Signalling 4, domain 2"/>
    <property type="match status" value="1"/>
</dbReference>
<evidence type="ECO:0000259" key="2">
    <source>
        <dbReference type="PROSITE" id="PS50925"/>
    </source>
</evidence>
<dbReference type="InterPro" id="IPR007024">
    <property type="entry name" value="BLUF_domain"/>
</dbReference>
<gene>
    <name evidence="3" type="ORF">FDP41_009530</name>
</gene>
<dbReference type="GO" id="GO:0009882">
    <property type="term" value="F:blue light photoreceptor activity"/>
    <property type="evidence" value="ECO:0007669"/>
    <property type="project" value="InterPro"/>
</dbReference>
<dbReference type="SUPFAM" id="SSF55961">
    <property type="entry name" value="Bet v1-like"/>
    <property type="match status" value="1"/>
</dbReference>
<feature type="domain" description="RGS" evidence="1">
    <location>
        <begin position="30"/>
        <end position="168"/>
    </location>
</feature>
<organism evidence="3 4">
    <name type="scientific">Naegleria fowleri</name>
    <name type="common">Brain eating amoeba</name>
    <dbReference type="NCBI Taxonomy" id="5763"/>
    <lineage>
        <taxon>Eukaryota</taxon>
        <taxon>Discoba</taxon>
        <taxon>Heterolobosea</taxon>
        <taxon>Tetramitia</taxon>
        <taxon>Eutetramitia</taxon>
        <taxon>Vahlkampfiidae</taxon>
        <taxon>Naegleria</taxon>
    </lineage>
</organism>
<protein>
    <recommendedName>
        <fullName evidence="5">BLUF domain-containing protein</fullName>
    </recommendedName>
</protein>
<dbReference type="VEuPathDB" id="AmoebaDB:FDP41_009530"/>
<evidence type="ECO:0008006" key="5">
    <source>
        <dbReference type="Google" id="ProtNLM"/>
    </source>
</evidence>
<evidence type="ECO:0000313" key="4">
    <source>
        <dbReference type="Proteomes" id="UP000444721"/>
    </source>
</evidence>
<dbReference type="Pfam" id="PF04940">
    <property type="entry name" value="BLUF"/>
    <property type="match status" value="1"/>
</dbReference>
<dbReference type="Gene3D" id="3.30.530.20">
    <property type="match status" value="1"/>
</dbReference>
<dbReference type="Pfam" id="PF00615">
    <property type="entry name" value="RGS"/>
    <property type="match status" value="1"/>
</dbReference>
<dbReference type="VEuPathDB" id="AmoebaDB:NF0120620"/>
<dbReference type="InterPro" id="IPR023393">
    <property type="entry name" value="START-like_dom_sf"/>
</dbReference>
<dbReference type="InterPro" id="IPR044926">
    <property type="entry name" value="RGS_subdomain_2"/>
</dbReference>
<dbReference type="Gene3D" id="3.30.70.100">
    <property type="match status" value="1"/>
</dbReference>
<evidence type="ECO:0000259" key="1">
    <source>
        <dbReference type="PROSITE" id="PS50132"/>
    </source>
</evidence>
<dbReference type="SMART" id="SM00315">
    <property type="entry name" value="RGS"/>
    <property type="match status" value="1"/>
</dbReference>
<dbReference type="SMART" id="SM01034">
    <property type="entry name" value="BLUF"/>
    <property type="match status" value="1"/>
</dbReference>
<dbReference type="PROSITE" id="PS50925">
    <property type="entry name" value="BLUF"/>
    <property type="match status" value="1"/>
</dbReference>
<sequence length="707" mass="81638">MFISQIPPPTFSQNIPFNTNEVHHDEHVVTFENVFLNAASRQVLKDYLTEDMHSPEIIQFLESVEALSQASSLQEVLSNALTMIKIFVTPCAIQEINIGAAERNALIENFNRFLSQHTDTFQSLQELTPSLLFDFLSIFEEARITVTSELKQDIFPRFVRSKRFLDFLDGLPPQKEWASDLSRINTSRSLATLFTNPVSYEYYWRNYQADCSNQFITVEDLKFVHSLTLDSSWWKLLKEGNKKKKEYYTSFVSQDAHQIIKPGSTEERDANPQKLFKCSGVIGYSVEELLFTLSSPYLMMTFDNPLSVIEQLDYLNPYDVICSTTSQPLNTSSNDTTDRFSHRQEPTVSNVSMDSFDMLSFSEHFNDEHFPTTICTETYPFGWPITNRDFVVSQTIVYEAKSQRYILVKKSISHPLFPKRRGTIRAFTVGGWSIQRVTEKQTRFCFVSYTDMDMNDVVFLRLCKKRGKKLFDGLNDILTRNARNGFPRPMYSCGLLNTLSDFIDHFNLPKTVLQENGVEFLKLQCPSSALHGGHGNLECQARNKFKSFEIEDSLVRLVYISRYDPNKLDSSELSKIAQVSIKNNSEKHISGLLLCCEGVFCQVLEGEPEVVHSLMHDKIVKDPRHYGIVIVREENGVKEYERFYSGWAMNTVDLIHCDNYLAQFVRRIIETASKLECFQQNRFDMSEQEVMEIICQSMKKIHKSSQF</sequence>
<dbReference type="RefSeq" id="XP_044556937.1">
    <property type="nucleotide sequence ID" value="XM_044713499.1"/>
</dbReference>
<dbReference type="OrthoDB" id="196547at2759"/>
<proteinExistence type="predicted"/>
<dbReference type="InterPro" id="IPR016137">
    <property type="entry name" value="RGS"/>
</dbReference>
<dbReference type="Proteomes" id="UP000444721">
    <property type="component" value="Unassembled WGS sequence"/>
</dbReference>
<dbReference type="VEuPathDB" id="AmoebaDB:NfTy_062810"/>
<dbReference type="SUPFAM" id="SSF54975">
    <property type="entry name" value="Acylphosphatase/BLUF domain-like"/>
    <property type="match status" value="1"/>
</dbReference>
<dbReference type="InterPro" id="IPR036305">
    <property type="entry name" value="RGS_sf"/>
</dbReference>
<name>A0A6A5BB65_NAEFO</name>
<dbReference type="GO" id="GO:0071949">
    <property type="term" value="F:FAD binding"/>
    <property type="evidence" value="ECO:0007669"/>
    <property type="project" value="InterPro"/>
</dbReference>
<dbReference type="GeneID" id="68116746"/>
<dbReference type="SUPFAM" id="SSF48097">
    <property type="entry name" value="Regulator of G-protein signaling, RGS"/>
    <property type="match status" value="1"/>
</dbReference>
<dbReference type="EMBL" id="VFQX01000070">
    <property type="protein sequence ID" value="KAF0972222.1"/>
    <property type="molecule type" value="Genomic_DNA"/>
</dbReference>
<keyword evidence="4" id="KW-1185">Reference proteome</keyword>
<dbReference type="InterPro" id="IPR036046">
    <property type="entry name" value="Acylphosphatase-like_dom_sf"/>
</dbReference>
<comment type="caution">
    <text evidence="3">The sequence shown here is derived from an EMBL/GenBank/DDBJ whole genome shotgun (WGS) entry which is preliminary data.</text>
</comment>
<feature type="domain" description="BLUF" evidence="2">
    <location>
        <begin position="554"/>
        <end position="650"/>
    </location>
</feature>
<dbReference type="AlphaFoldDB" id="A0A6A5BB65"/>
<evidence type="ECO:0000313" key="3">
    <source>
        <dbReference type="EMBL" id="KAF0972222.1"/>
    </source>
</evidence>
<dbReference type="PROSITE" id="PS50132">
    <property type="entry name" value="RGS"/>
    <property type="match status" value="1"/>
</dbReference>
<reference evidence="3 4" key="1">
    <citation type="journal article" date="2019" name="Sci. Rep.">
        <title>Nanopore sequencing improves the draft genome of the human pathogenic amoeba Naegleria fowleri.</title>
        <authorList>
            <person name="Liechti N."/>
            <person name="Schurch N."/>
            <person name="Bruggmann R."/>
            <person name="Wittwer M."/>
        </authorList>
    </citation>
    <scope>NUCLEOTIDE SEQUENCE [LARGE SCALE GENOMIC DNA]</scope>
    <source>
        <strain evidence="3 4">ATCC 30894</strain>
    </source>
</reference>
<accession>A0A6A5BB65</accession>